<protein>
    <recommendedName>
        <fullName evidence="2">Reverse transcriptase domain-containing protein</fullName>
    </recommendedName>
</protein>
<dbReference type="EMBL" id="HBIC01062187">
    <property type="protein sequence ID" value="CAE0303047.1"/>
    <property type="molecule type" value="Transcribed_RNA"/>
</dbReference>
<feature type="compositionally biased region" description="Low complexity" evidence="1">
    <location>
        <begin position="60"/>
        <end position="69"/>
    </location>
</feature>
<dbReference type="PANTHER" id="PTHR48462:SF1">
    <property type="entry name" value="PROTEIN, PUTATIVE-RELATED"/>
    <property type="match status" value="1"/>
</dbReference>
<feature type="domain" description="Reverse transcriptase" evidence="2">
    <location>
        <begin position="435"/>
        <end position="692"/>
    </location>
</feature>
<sequence>MNSPKHSHAPFVRCSHCSNVFIGRPGISQHLSRSRCGHSTMLSSLASTSDVASLLATASTPASDSTSSPIPNATPSLTVNSPQLALSPPPVPLTATSTISDTIATESDHRTAHVLLAPSTSASEAGTANSSSPRPANPIALADLNSVLTPVPGTLPGLSADVAPLVEAHQRSVPGEGTENASTTIPLPMPGTQSLADLADLVSKYRRTYDFLHHSWINPLGRTLVNLFARWNRHRGNDLTEAQHAAALLLLPGVLRKFSDTGERPVRLLERLAGQLDPTAEILQTAAAMARDDNPPRGTSNFVRTPRQKRLRIQKLVGAGRLSAAMSSLEQMIPSSESAAANMNLLTAEATKAELARLHPLRNEGDDLGVPPAGMHGIDPVDKDDVKFFVRRLDVSTTSGWSGWTNRSLKRVVLNCADAEALTGELVTFYARWLDGTLAASAADLFAVGRAVLIPKEGGGLRPLGIGDPWYRLGAQMITARISAETAAHLAPLQVGSGMPSGCEIAARTMQIALDCDGGGAAGDVCLISIDIRNAFNSIRRKHILQGIRDHCPGLEPYFRLFYGRATELRLSSGELAVPSGTGVRQGDPLAMILFALGFQAALEELKCAHSSALAVYQRHNPQRPAGIGHIIAYADDVGASLPASVARRFCNAAQAILERYDLQLVPDKCCLHGRRTACIPEPPFPIADAGIRKILGCPIGGTAFRATSLAGKINQMTACIPELTQLGCHSAFLLLTRCVNQRAQYLARVLEAPDIQDQLKGFDATIDDALANIIECGAADRPTLSSLRRLPQRLSGLGAYIHSGPEAECGRNSSRNQTIAFFRTHAFPRPFKTQIEESWPPLQLAWGGSQACRTVDDEVARKAVRAEQNDAFEEIHRAFTSSRSSHAWAALLLSNRNSGSGRWLNYSGGLAKRFQMRDALFKDALRLRCMVAPSAAARLAAQACSCSPSAQQHLTHLLDCKSNQWSYTHRHNTACDILASLVRAVRPDALVTKEVLLRDSLGPAWRETLVAPANSAEAAEGQGAPTGQDDQEDLEDREVEGEEEDEDPLAAAEAGTEHSGPLAADSGTARSADTTAIPAAEPASSSAATAPTPLLPVGGPTSARRAAAANNRRSDLIVLLPNAKFTLDVSFVNPGCRKYIRTAKTHLHQGSAAEAREKEKMSKYADLPGMEAGGREGLVPFIIESTGRLGKRAKEFLKAIVPSDDTFHLSNFLNALSAMSAMHLSIMLQLKMREFTELEHIVF</sequence>
<dbReference type="PROSITE" id="PS50878">
    <property type="entry name" value="RT_POL"/>
    <property type="match status" value="1"/>
</dbReference>
<evidence type="ECO:0000256" key="1">
    <source>
        <dbReference type="SAM" id="MobiDB-lite"/>
    </source>
</evidence>
<feature type="region of interest" description="Disordered" evidence="1">
    <location>
        <begin position="60"/>
        <end position="91"/>
    </location>
</feature>
<feature type="compositionally biased region" description="Polar residues" evidence="1">
    <location>
        <begin position="70"/>
        <end position="84"/>
    </location>
</feature>
<accession>A0A7S3HSS9</accession>
<feature type="compositionally biased region" description="Acidic residues" evidence="1">
    <location>
        <begin position="1030"/>
        <end position="1049"/>
    </location>
</feature>
<feature type="region of interest" description="Disordered" evidence="1">
    <location>
        <begin position="1014"/>
        <end position="1107"/>
    </location>
</feature>
<dbReference type="PANTHER" id="PTHR48462">
    <property type="entry name" value="PROTEIN, PUTATIVE-RELATED"/>
    <property type="match status" value="1"/>
</dbReference>
<evidence type="ECO:0000313" key="3">
    <source>
        <dbReference type="EMBL" id="CAE0303047.1"/>
    </source>
</evidence>
<name>A0A7S3HSS9_9STRA</name>
<organism evidence="3">
    <name type="scientific">Spumella elongata</name>
    <dbReference type="NCBI Taxonomy" id="89044"/>
    <lineage>
        <taxon>Eukaryota</taxon>
        <taxon>Sar</taxon>
        <taxon>Stramenopiles</taxon>
        <taxon>Ochrophyta</taxon>
        <taxon>Chrysophyceae</taxon>
        <taxon>Chromulinales</taxon>
        <taxon>Chromulinaceae</taxon>
        <taxon>Spumella</taxon>
    </lineage>
</organism>
<dbReference type="Pfam" id="PF00078">
    <property type="entry name" value="RVT_1"/>
    <property type="match status" value="1"/>
</dbReference>
<gene>
    <name evidence="3" type="ORF">SELO1098_LOCUS31905</name>
</gene>
<proteinExistence type="predicted"/>
<reference evidence="3" key="1">
    <citation type="submission" date="2021-01" db="EMBL/GenBank/DDBJ databases">
        <authorList>
            <person name="Corre E."/>
            <person name="Pelletier E."/>
            <person name="Niang G."/>
            <person name="Scheremetjew M."/>
            <person name="Finn R."/>
            <person name="Kale V."/>
            <person name="Holt S."/>
            <person name="Cochrane G."/>
            <person name="Meng A."/>
            <person name="Brown T."/>
            <person name="Cohen L."/>
        </authorList>
    </citation>
    <scope>NUCLEOTIDE SEQUENCE</scope>
    <source>
        <strain evidence="3">CCAP 955/1</strain>
    </source>
</reference>
<dbReference type="AlphaFoldDB" id="A0A7S3HSS9"/>
<dbReference type="InterPro" id="IPR000477">
    <property type="entry name" value="RT_dom"/>
</dbReference>
<evidence type="ECO:0000259" key="2">
    <source>
        <dbReference type="PROSITE" id="PS50878"/>
    </source>
</evidence>
<feature type="compositionally biased region" description="Low complexity" evidence="1">
    <location>
        <begin position="1075"/>
        <end position="1093"/>
    </location>
</feature>